<proteinExistence type="predicted"/>
<organism evidence="1 2">
    <name type="scientific">Phoxinus phoxinus</name>
    <name type="common">Eurasian minnow</name>
    <dbReference type="NCBI Taxonomy" id="58324"/>
    <lineage>
        <taxon>Eukaryota</taxon>
        <taxon>Metazoa</taxon>
        <taxon>Chordata</taxon>
        <taxon>Craniata</taxon>
        <taxon>Vertebrata</taxon>
        <taxon>Euteleostomi</taxon>
        <taxon>Actinopterygii</taxon>
        <taxon>Neopterygii</taxon>
        <taxon>Teleostei</taxon>
        <taxon>Ostariophysi</taxon>
        <taxon>Cypriniformes</taxon>
        <taxon>Leuciscidae</taxon>
        <taxon>Phoxininae</taxon>
        <taxon>Phoxinus</taxon>
    </lineage>
</organism>
<name>A0AAN9CRH1_9TELE</name>
<dbReference type="AlphaFoldDB" id="A0AAN9CRH1"/>
<dbReference type="PANTHER" id="PTHR47306">
    <property type="entry name" value="SI:CH211-178J18.4-RELATED"/>
    <property type="match status" value="1"/>
</dbReference>
<gene>
    <name evidence="1" type="ORF">R3I93_014189</name>
</gene>
<accession>A0AAN9CRH1</accession>
<evidence type="ECO:0000313" key="2">
    <source>
        <dbReference type="Proteomes" id="UP001364617"/>
    </source>
</evidence>
<dbReference type="Proteomes" id="UP001364617">
    <property type="component" value="Unassembled WGS sequence"/>
</dbReference>
<sequence length="277" mass="31268">MHYMDPNEPNLNFVREVEKVQEYFTVLSQTKLAKQTVLNYWKSLKRFMKYIITSTDTRTKDPSLFNDCKNFMDPLDGIQVGMSKKVNKEVIQKRHQGSGQEKLPGDCVRILDVARMDFLAVMGKLQGPGAASGEALDTNQCLLVLYYLEAIVILKLLQLPGVVTNMTVEEWESRTHLPDGASVAVKEHKTAASQVAQVPLSDEQERWFGLYFNEIRPVMLQGNGGKVRERCDGRGQFFVSSSGRPIHNPCNDLKTPCQIQHSQCDQQRRSDSLQGGS</sequence>
<keyword evidence="2" id="KW-1185">Reference proteome</keyword>
<dbReference type="EMBL" id="JAYKXH010000014">
    <property type="protein sequence ID" value="KAK7146649.1"/>
    <property type="molecule type" value="Genomic_DNA"/>
</dbReference>
<dbReference type="PANTHER" id="PTHR47306:SF2">
    <property type="entry name" value="CORE-BINDING (CB) DOMAIN-CONTAINING PROTEIN"/>
    <property type="match status" value="1"/>
</dbReference>
<protein>
    <submittedName>
        <fullName evidence="1">Uncharacterized protein</fullName>
    </submittedName>
</protein>
<reference evidence="1 2" key="1">
    <citation type="submission" date="2024-02" db="EMBL/GenBank/DDBJ databases">
        <title>Chromosome-level genome assembly of the Eurasian Minnow (Phoxinus phoxinus).</title>
        <authorList>
            <person name="Oriowo T.O."/>
            <person name="Martin S."/>
            <person name="Stange M."/>
            <person name="Chrysostomakis Y."/>
            <person name="Brown T."/>
            <person name="Winkler S."/>
            <person name="Kukowka S."/>
            <person name="Myers E.W."/>
            <person name="Bohne A."/>
        </authorList>
    </citation>
    <scope>NUCLEOTIDE SEQUENCE [LARGE SCALE GENOMIC DNA]</scope>
    <source>
        <strain evidence="1">ZFMK-TIS-60720</strain>
        <tissue evidence="1">Whole Organism</tissue>
    </source>
</reference>
<comment type="caution">
    <text evidence="1">The sequence shown here is derived from an EMBL/GenBank/DDBJ whole genome shotgun (WGS) entry which is preliminary data.</text>
</comment>
<evidence type="ECO:0000313" key="1">
    <source>
        <dbReference type="EMBL" id="KAK7146649.1"/>
    </source>
</evidence>